<dbReference type="PROSITE" id="PS00028">
    <property type="entry name" value="ZINC_FINGER_C2H2_1"/>
    <property type="match status" value="1"/>
</dbReference>
<name>A0ABQ0GF28_9PEZI</name>
<dbReference type="InterPro" id="IPR013087">
    <property type="entry name" value="Znf_C2H2_type"/>
</dbReference>
<feature type="compositionally biased region" description="Polar residues" evidence="5">
    <location>
        <begin position="66"/>
        <end position="79"/>
    </location>
</feature>
<comment type="caution">
    <text evidence="7">The sequence shown here is derived from an EMBL/GenBank/DDBJ whole genome shotgun (WGS) entry which is preliminary data.</text>
</comment>
<dbReference type="SUPFAM" id="SSF57667">
    <property type="entry name" value="beta-beta-alpha zinc fingers"/>
    <property type="match status" value="1"/>
</dbReference>
<keyword evidence="3" id="KW-0862">Zinc</keyword>
<dbReference type="SMART" id="SM00355">
    <property type="entry name" value="ZnF_C2H2"/>
    <property type="match status" value="3"/>
</dbReference>
<feature type="region of interest" description="Disordered" evidence="5">
    <location>
        <begin position="172"/>
        <end position="209"/>
    </location>
</feature>
<protein>
    <recommendedName>
        <fullName evidence="6">C2H2-type domain-containing protein</fullName>
    </recommendedName>
</protein>
<evidence type="ECO:0000256" key="5">
    <source>
        <dbReference type="SAM" id="MobiDB-lite"/>
    </source>
</evidence>
<sequence length="305" mass="33325">MSNNMYYAQTYPPCYPAEEQGEWVWVPKNLAAAMPGYRTTSHESQLIRMYPPFNVGLGEAQMPATPWNSPPVSASSTPDNDAIRPLAGSPVEPLQDFDIDMALQLDAYLKDALPLGGAMPLPDTTSMGLFNNLDFMVVGLSPDLDCTLPVAINSPFTPLSAASPGSSVHGTLGFTVTGNNPPQYPSTPTSLSPAGSSPVSTPSPPTTATQLLPCAEPSCSKTFTKCSNLRRHERKHRQPFPCALCGKGHLDKRALSRHLWAKHPEYAQQHNTRSERVKCQLCDYEGRQDNVARHMKQHAKPRRGE</sequence>
<dbReference type="Proteomes" id="UP001628179">
    <property type="component" value="Unassembled WGS sequence"/>
</dbReference>
<accession>A0ABQ0GF28</accession>
<proteinExistence type="predicted"/>
<organism evidence="7 8">
    <name type="scientific">Madurella fahalii</name>
    <dbReference type="NCBI Taxonomy" id="1157608"/>
    <lineage>
        <taxon>Eukaryota</taxon>
        <taxon>Fungi</taxon>
        <taxon>Dikarya</taxon>
        <taxon>Ascomycota</taxon>
        <taxon>Pezizomycotina</taxon>
        <taxon>Sordariomycetes</taxon>
        <taxon>Sordariomycetidae</taxon>
        <taxon>Sordariales</taxon>
        <taxon>Sordariales incertae sedis</taxon>
        <taxon>Madurella</taxon>
    </lineage>
</organism>
<dbReference type="EMBL" id="BAAFSV010000003">
    <property type="protein sequence ID" value="GAB1316371.1"/>
    <property type="molecule type" value="Genomic_DNA"/>
</dbReference>
<dbReference type="GeneID" id="98177324"/>
<dbReference type="InterPro" id="IPR036236">
    <property type="entry name" value="Znf_C2H2_sf"/>
</dbReference>
<gene>
    <name evidence="7" type="ORF">MFIFM68171_06581</name>
</gene>
<evidence type="ECO:0000259" key="6">
    <source>
        <dbReference type="PROSITE" id="PS50157"/>
    </source>
</evidence>
<dbReference type="RefSeq" id="XP_070918102.1">
    <property type="nucleotide sequence ID" value="XM_071062001.1"/>
</dbReference>
<dbReference type="Gene3D" id="3.30.160.60">
    <property type="entry name" value="Classic Zinc Finger"/>
    <property type="match status" value="2"/>
</dbReference>
<evidence type="ECO:0000256" key="1">
    <source>
        <dbReference type="ARBA" id="ARBA00022723"/>
    </source>
</evidence>
<dbReference type="PROSITE" id="PS50157">
    <property type="entry name" value="ZINC_FINGER_C2H2_2"/>
    <property type="match status" value="1"/>
</dbReference>
<evidence type="ECO:0000256" key="3">
    <source>
        <dbReference type="ARBA" id="ARBA00022833"/>
    </source>
</evidence>
<dbReference type="PANTHER" id="PTHR23235">
    <property type="entry name" value="KRUEPPEL-LIKE TRANSCRIPTION FACTOR"/>
    <property type="match status" value="1"/>
</dbReference>
<feature type="region of interest" description="Disordered" evidence="5">
    <location>
        <begin position="61"/>
        <end position="80"/>
    </location>
</feature>
<evidence type="ECO:0000256" key="4">
    <source>
        <dbReference type="PROSITE-ProRule" id="PRU00042"/>
    </source>
</evidence>
<evidence type="ECO:0000313" key="7">
    <source>
        <dbReference type="EMBL" id="GAB1316371.1"/>
    </source>
</evidence>
<evidence type="ECO:0000313" key="8">
    <source>
        <dbReference type="Proteomes" id="UP001628179"/>
    </source>
</evidence>
<reference evidence="7 8" key="1">
    <citation type="submission" date="2024-09" db="EMBL/GenBank/DDBJ databases">
        <title>Itraconazole resistance in Madurella fahalii resulting from another homologue of gene encoding cytochrome P450 14-alpha sterol demethylase (CYP51).</title>
        <authorList>
            <person name="Yoshioka I."/>
            <person name="Fahal A.H."/>
            <person name="Kaneko S."/>
            <person name="Yaguchi T."/>
        </authorList>
    </citation>
    <scope>NUCLEOTIDE SEQUENCE [LARGE SCALE GENOMIC DNA]</scope>
    <source>
        <strain evidence="7 8">IFM 68171</strain>
    </source>
</reference>
<feature type="compositionally biased region" description="Polar residues" evidence="5">
    <location>
        <begin position="172"/>
        <end position="191"/>
    </location>
</feature>
<evidence type="ECO:0000256" key="2">
    <source>
        <dbReference type="ARBA" id="ARBA00022771"/>
    </source>
</evidence>
<keyword evidence="2 4" id="KW-0863">Zinc-finger</keyword>
<feature type="domain" description="C2H2-type" evidence="6">
    <location>
        <begin position="212"/>
        <end position="241"/>
    </location>
</feature>
<keyword evidence="1" id="KW-0479">Metal-binding</keyword>
<dbReference type="PANTHER" id="PTHR23235:SF120">
    <property type="entry name" value="KRUPPEL-LIKE FACTOR 15"/>
    <property type="match status" value="1"/>
</dbReference>
<keyword evidence="8" id="KW-1185">Reference proteome</keyword>